<evidence type="ECO:0000313" key="1">
    <source>
        <dbReference type="EMBL" id="BDI30135.1"/>
    </source>
</evidence>
<dbReference type="AlphaFoldDB" id="A0A402D235"/>
<gene>
    <name evidence="1" type="ORF">CCAX7_21860</name>
</gene>
<organism evidence="1 2">
    <name type="scientific">Capsulimonas corticalis</name>
    <dbReference type="NCBI Taxonomy" id="2219043"/>
    <lineage>
        <taxon>Bacteria</taxon>
        <taxon>Bacillati</taxon>
        <taxon>Armatimonadota</taxon>
        <taxon>Armatimonadia</taxon>
        <taxon>Capsulimonadales</taxon>
        <taxon>Capsulimonadaceae</taxon>
        <taxon>Capsulimonas</taxon>
    </lineage>
</organism>
<dbReference type="EMBL" id="AP025739">
    <property type="protein sequence ID" value="BDI30135.1"/>
    <property type="molecule type" value="Genomic_DNA"/>
</dbReference>
<dbReference type="KEGG" id="ccot:CCAX7_21860"/>
<dbReference type="Proteomes" id="UP000287394">
    <property type="component" value="Chromosome"/>
</dbReference>
<sequence>MLDLTETPVTETERLILAQLVRHRHSAWALRDVLPDVPVDEAYLHLAETLDNLLHRDAIFAMDIRGGGARRYCPARLELESAADCDAPHLIVGLTARGGELWEADAKPDWSQLITVTPDYETFDKRWHVCAADAPTIDRHLQNSGLDDSHFLGDPKHDTVDSWQVTYWKTLPQAHRRRFMLTCRGKEYIRDLRNTRELL</sequence>
<proteinExistence type="predicted"/>
<dbReference type="RefSeq" id="WP_119323587.1">
    <property type="nucleotide sequence ID" value="NZ_AP025739.1"/>
</dbReference>
<keyword evidence="2" id="KW-1185">Reference proteome</keyword>
<protein>
    <submittedName>
        <fullName evidence="1">Uncharacterized protein</fullName>
    </submittedName>
</protein>
<reference evidence="1 2" key="1">
    <citation type="journal article" date="2019" name="Int. J. Syst. Evol. Microbiol.">
        <title>Capsulimonas corticalis gen. nov., sp. nov., an aerobic capsulated bacterium, of a novel bacterial order, Capsulimonadales ord. nov., of the class Armatimonadia of the phylum Armatimonadetes.</title>
        <authorList>
            <person name="Li J."/>
            <person name="Kudo C."/>
            <person name="Tonouchi A."/>
        </authorList>
    </citation>
    <scope>NUCLEOTIDE SEQUENCE [LARGE SCALE GENOMIC DNA]</scope>
    <source>
        <strain evidence="1 2">AX-7</strain>
    </source>
</reference>
<evidence type="ECO:0000313" key="2">
    <source>
        <dbReference type="Proteomes" id="UP000287394"/>
    </source>
</evidence>
<name>A0A402D235_9BACT</name>
<dbReference type="OrthoDB" id="581609at2"/>
<accession>A0A402D235</accession>